<comment type="subcellular location">
    <subcellularLocation>
        <location evidence="2 17">Mitochondrion membrane</location>
        <topology evidence="2 17">Multi-pass membrane protein</topology>
    </subcellularLocation>
</comment>
<evidence type="ECO:0000256" key="10">
    <source>
        <dbReference type="ARBA" id="ARBA00022982"/>
    </source>
</evidence>
<feature type="transmembrane region" description="Helical" evidence="17">
    <location>
        <begin position="108"/>
        <end position="127"/>
    </location>
</feature>
<feature type="transmembrane region" description="Helical" evidence="17">
    <location>
        <begin position="372"/>
        <end position="394"/>
    </location>
</feature>
<dbReference type="GO" id="GO:0048039">
    <property type="term" value="F:ubiquinone binding"/>
    <property type="evidence" value="ECO:0007669"/>
    <property type="project" value="TreeGrafter"/>
</dbReference>
<feature type="transmembrane region" description="Helical" evidence="17">
    <location>
        <begin position="7"/>
        <end position="32"/>
    </location>
</feature>
<dbReference type="CTD" id="4538"/>
<accession>A0A342KAD5</accession>
<evidence type="ECO:0000256" key="8">
    <source>
        <dbReference type="ARBA" id="ARBA00022692"/>
    </source>
</evidence>
<feature type="domain" description="NADH:ubiquinone oxidoreductase chain 4 N-terminal" evidence="19">
    <location>
        <begin position="1"/>
        <end position="98"/>
    </location>
</feature>
<proteinExistence type="inferred from homology"/>
<evidence type="ECO:0000256" key="1">
    <source>
        <dbReference type="ARBA" id="ARBA00003257"/>
    </source>
</evidence>
<geneLocation type="mitochondrion" evidence="20"/>
<feature type="transmembrane region" description="Helical" evidence="17">
    <location>
        <begin position="174"/>
        <end position="197"/>
    </location>
</feature>
<dbReference type="InterPro" id="IPR001750">
    <property type="entry name" value="ND/Mrp_TM"/>
</dbReference>
<protein>
    <recommendedName>
        <fullName evidence="5 17">NADH-ubiquinone oxidoreductase chain 4</fullName>
        <ecNumber evidence="4 17">7.1.1.2</ecNumber>
    </recommendedName>
</protein>
<dbReference type="RefSeq" id="YP_009250839.1">
    <property type="nucleotide sequence ID" value="NC_030043.1"/>
</dbReference>
<dbReference type="PANTHER" id="PTHR43507:SF20">
    <property type="entry name" value="NADH-UBIQUINONE OXIDOREDUCTASE CHAIN 4"/>
    <property type="match status" value="1"/>
</dbReference>
<evidence type="ECO:0000256" key="7">
    <source>
        <dbReference type="ARBA" id="ARBA00022660"/>
    </source>
</evidence>
<comment type="catalytic activity">
    <reaction evidence="16 17">
        <text>a ubiquinone + NADH + 5 H(+)(in) = a ubiquinol + NAD(+) + 4 H(+)(out)</text>
        <dbReference type="Rhea" id="RHEA:29091"/>
        <dbReference type="Rhea" id="RHEA-COMP:9565"/>
        <dbReference type="Rhea" id="RHEA-COMP:9566"/>
        <dbReference type="ChEBI" id="CHEBI:15378"/>
        <dbReference type="ChEBI" id="CHEBI:16389"/>
        <dbReference type="ChEBI" id="CHEBI:17976"/>
        <dbReference type="ChEBI" id="CHEBI:57540"/>
        <dbReference type="ChEBI" id="CHEBI:57945"/>
        <dbReference type="EC" id="7.1.1.2"/>
    </reaction>
</comment>
<evidence type="ECO:0000256" key="3">
    <source>
        <dbReference type="ARBA" id="ARBA00009025"/>
    </source>
</evidence>
<evidence type="ECO:0000256" key="17">
    <source>
        <dbReference type="RuleBase" id="RU003297"/>
    </source>
</evidence>
<dbReference type="EC" id="7.1.1.2" evidence="4 17"/>
<evidence type="ECO:0000256" key="6">
    <source>
        <dbReference type="ARBA" id="ARBA00022448"/>
    </source>
</evidence>
<feature type="transmembrane region" description="Helical" evidence="17">
    <location>
        <begin position="204"/>
        <end position="225"/>
    </location>
</feature>
<evidence type="ECO:0000259" key="18">
    <source>
        <dbReference type="Pfam" id="PF00361"/>
    </source>
</evidence>
<keyword evidence="9" id="KW-1278">Translocase</keyword>
<keyword evidence="7 17" id="KW-0679">Respiratory chain</keyword>
<evidence type="ECO:0000313" key="21">
    <source>
        <dbReference type="EnsemblMetazoa" id="YP_009250839.1"/>
    </source>
</evidence>
<keyword evidence="10 17" id="KW-0249">Electron transport</keyword>
<dbReference type="EnsemblMetazoa" id="GeneID_27787576_df_mr">
    <property type="protein sequence ID" value="YP_009250839.1"/>
    <property type="gene ID" value="GeneID_27787576"/>
</dbReference>
<keyword evidence="12 17" id="KW-0520">NAD</keyword>
<comment type="function">
    <text evidence="17">Core subunit of the mitochondrial membrane respiratory chain NADH dehydrogenase (Complex I) which catalyzes electron transfer from NADH through the respiratory chain, using ubiquinone as an electron acceptor. Essential for the catalytic activity and assembly of complex I.</text>
</comment>
<name>A0A342KAD5_CIMLE</name>
<evidence type="ECO:0000256" key="13">
    <source>
        <dbReference type="ARBA" id="ARBA00023075"/>
    </source>
</evidence>
<evidence type="ECO:0000313" key="22">
    <source>
        <dbReference type="Proteomes" id="UP000494040"/>
    </source>
</evidence>
<evidence type="ECO:0000256" key="4">
    <source>
        <dbReference type="ARBA" id="ARBA00012944"/>
    </source>
</evidence>
<evidence type="ECO:0000256" key="9">
    <source>
        <dbReference type="ARBA" id="ARBA00022967"/>
    </source>
</evidence>
<feature type="domain" description="NADH:quinone oxidoreductase/Mrp antiporter transmembrane" evidence="18">
    <location>
        <begin position="102"/>
        <end position="384"/>
    </location>
</feature>
<gene>
    <name evidence="20" type="primary">ND4</name>
    <name evidence="21" type="synonym">27787576</name>
</gene>
<feature type="transmembrane region" description="Helical" evidence="17">
    <location>
        <begin position="266"/>
        <end position="285"/>
    </location>
</feature>
<feature type="transmembrane region" description="Helical" evidence="17">
    <location>
        <begin position="139"/>
        <end position="168"/>
    </location>
</feature>
<evidence type="ECO:0000256" key="15">
    <source>
        <dbReference type="ARBA" id="ARBA00023136"/>
    </source>
</evidence>
<feature type="transmembrane region" description="Helical" evidence="17">
    <location>
        <begin position="323"/>
        <end position="343"/>
    </location>
</feature>
<evidence type="ECO:0000256" key="11">
    <source>
        <dbReference type="ARBA" id="ARBA00022989"/>
    </source>
</evidence>
<dbReference type="GO" id="GO:0015990">
    <property type="term" value="P:electron transport coupled proton transport"/>
    <property type="evidence" value="ECO:0007669"/>
    <property type="project" value="TreeGrafter"/>
</dbReference>
<evidence type="ECO:0000313" key="20">
    <source>
        <dbReference type="EMBL" id="AMY59998.1"/>
    </source>
</evidence>
<dbReference type="EMBL" id="KU350871">
    <property type="protein sequence ID" value="AMY59998.1"/>
    <property type="molecule type" value="Genomic_DNA"/>
</dbReference>
<dbReference type="VEuPathDB" id="VectorBase:GeneID_27787576"/>
<keyword evidence="8 17" id="KW-0812">Transmembrane</keyword>
<dbReference type="OrthoDB" id="564260at2759"/>
<evidence type="ECO:0000256" key="16">
    <source>
        <dbReference type="ARBA" id="ARBA00049551"/>
    </source>
</evidence>
<feature type="transmembrane region" description="Helical" evidence="17">
    <location>
        <begin position="415"/>
        <end position="438"/>
    </location>
</feature>
<feature type="transmembrane region" description="Helical" evidence="17">
    <location>
        <begin position="82"/>
        <end position="102"/>
    </location>
</feature>
<dbReference type="KEGG" id="clec:27787576"/>
<dbReference type="GO" id="GO:0008137">
    <property type="term" value="F:NADH dehydrogenase (ubiquinone) activity"/>
    <property type="evidence" value="ECO:0007669"/>
    <property type="project" value="UniProtKB-UniRule"/>
</dbReference>
<evidence type="ECO:0000256" key="5">
    <source>
        <dbReference type="ARBA" id="ARBA00021006"/>
    </source>
</evidence>
<keyword evidence="14 17" id="KW-0496">Mitochondrion</keyword>
<dbReference type="GO" id="GO:0031966">
    <property type="term" value="C:mitochondrial membrane"/>
    <property type="evidence" value="ECO:0007669"/>
    <property type="project" value="UniProtKB-SubCell"/>
</dbReference>
<keyword evidence="15 17" id="KW-0472">Membrane</keyword>
<feature type="transmembrane region" description="Helical" evidence="17">
    <location>
        <begin position="291"/>
        <end position="311"/>
    </location>
</feature>
<dbReference type="GeneID" id="27787576"/>
<dbReference type="Pfam" id="PF00361">
    <property type="entry name" value="Proton_antipo_M"/>
    <property type="match status" value="1"/>
</dbReference>
<dbReference type="PRINTS" id="PR01437">
    <property type="entry name" value="NUOXDRDTASE4"/>
</dbReference>
<reference evidence="21" key="2">
    <citation type="submission" date="2022-01" db="UniProtKB">
        <authorList>
            <consortium name="EnsemblMetazoa"/>
        </authorList>
    </citation>
    <scope>IDENTIFICATION</scope>
</reference>
<evidence type="ECO:0000259" key="19">
    <source>
        <dbReference type="Pfam" id="PF01059"/>
    </source>
</evidence>
<dbReference type="GO" id="GO:0003954">
    <property type="term" value="F:NADH dehydrogenase activity"/>
    <property type="evidence" value="ECO:0007669"/>
    <property type="project" value="TreeGrafter"/>
</dbReference>
<dbReference type="Pfam" id="PF01059">
    <property type="entry name" value="Oxidored_q5_N"/>
    <property type="match status" value="1"/>
</dbReference>
<comment type="similarity">
    <text evidence="3 17">Belongs to the complex I subunit 4 family.</text>
</comment>
<feature type="transmembrane region" description="Helical" evidence="17">
    <location>
        <begin position="237"/>
        <end position="259"/>
    </location>
</feature>
<comment type="function">
    <text evidence="1">Core subunit of the mitochondrial membrane respiratory chain NADH dehydrogenase (Complex I) that is believed to belong to the minimal assembly required for catalysis. Complex I functions in the transfer of electrons from NADH to the respiratory chain. The immediate electron acceptor for the enzyme is believed to be ubiquinone.</text>
</comment>
<evidence type="ECO:0000256" key="2">
    <source>
        <dbReference type="ARBA" id="ARBA00004225"/>
    </source>
</evidence>
<sequence length="439" mass="50229">MILSLLFLIPIAMLGLYCELMGCLLILFFVSFFSNWFLGFFSTLSFSFGGDIFSWFLVYLSLWIVVLMILSGFCMKHMDTMADFLIICMSLLLFLVLCFLTMNVFMFYVYFEATLIPTLFLIFGWGYQPERLNAGFYLLFYMLFASLPLLLGIVYLGFMSGSFVWWFLEGANNFYLHLSMILAFLVKMPMFIFHFWLPSAHVEAPVFGSMILAGVLLKLGGYGLIRVMSFLYMYYVNVSYIMISLGLLGSVIASFVCLFQIDIKCLIAYSSVAHMSLVICGLFTFNLSGLMGSFVLMLGHGLCSSGLFVLANVMYERSLSRSLFINKGFISIMPSMSLFWFMFSANNMSSPPSLNLLGEVLLLNSIMSWSNLAMVFLMINSFMSCCYSIYLYCMTQHGVFYKGGFFSSSASIRDFLLIFMHWFPLNFFVFKVDFLFVFL</sequence>
<keyword evidence="6 17" id="KW-0813">Transport</keyword>
<keyword evidence="11 17" id="KW-1133">Transmembrane helix</keyword>
<dbReference type="GO" id="GO:0042773">
    <property type="term" value="P:ATP synthesis coupled electron transport"/>
    <property type="evidence" value="ECO:0007669"/>
    <property type="project" value="InterPro"/>
</dbReference>
<reference evidence="20" key="1">
    <citation type="journal article" date="2016" name="Mitochondrial DNA Part B Resour">
        <title>The mitogenome of the bed bug Cimex lectularius (Hemiptera: Cimicidae).</title>
        <authorList>
            <person name="Kolokotronis S.-O."/>
            <person name="Foox J."/>
            <person name="Rosenfeld J.A."/>
            <person name="Brugler M.R."/>
            <person name="Reeves D."/>
            <person name="Benoit J.B."/>
            <person name="Booth W."/>
            <person name="Robinson G."/>
            <person name="Steffen M."/>
            <person name="Palli S.R."/>
            <person name="Schal C."/>
            <person name="Richards S."/>
            <person name="Sorkin L.N."/>
            <person name="Amato G."/>
            <person name="Mason C.E."/>
            <person name="Siddall M.E."/>
            <person name="DeSalle R."/>
        </authorList>
    </citation>
    <scope>NUCLEOTIDE SEQUENCE</scope>
    <source>
        <strain evidence="20">Har-73</strain>
    </source>
</reference>
<keyword evidence="13 17" id="KW-0830">Ubiquinone</keyword>
<evidence type="ECO:0000256" key="14">
    <source>
        <dbReference type="ARBA" id="ARBA00023128"/>
    </source>
</evidence>
<dbReference type="PANTHER" id="PTHR43507">
    <property type="entry name" value="NADH-UBIQUINONE OXIDOREDUCTASE CHAIN 4"/>
    <property type="match status" value="1"/>
</dbReference>
<dbReference type="AlphaFoldDB" id="A0A342KAD5"/>
<evidence type="ECO:0000256" key="12">
    <source>
        <dbReference type="ARBA" id="ARBA00023027"/>
    </source>
</evidence>
<dbReference type="Proteomes" id="UP000494040">
    <property type="component" value="Unassembled WGS sequence"/>
</dbReference>
<keyword evidence="22" id="KW-1185">Reference proteome</keyword>
<feature type="transmembrane region" description="Helical" evidence="17">
    <location>
        <begin position="52"/>
        <end position="70"/>
    </location>
</feature>
<dbReference type="InterPro" id="IPR003918">
    <property type="entry name" value="NADH_UbQ_OxRdtase"/>
</dbReference>
<organism evidence="20">
    <name type="scientific">Cimex lectularius</name>
    <name type="common">Bed bug</name>
    <name type="synonym">Acanthia lectularia</name>
    <dbReference type="NCBI Taxonomy" id="79782"/>
    <lineage>
        <taxon>Eukaryota</taxon>
        <taxon>Metazoa</taxon>
        <taxon>Ecdysozoa</taxon>
        <taxon>Arthropoda</taxon>
        <taxon>Hexapoda</taxon>
        <taxon>Insecta</taxon>
        <taxon>Pterygota</taxon>
        <taxon>Neoptera</taxon>
        <taxon>Paraneoptera</taxon>
        <taxon>Hemiptera</taxon>
        <taxon>Heteroptera</taxon>
        <taxon>Panheteroptera</taxon>
        <taxon>Cimicomorpha</taxon>
        <taxon>Cimicidae</taxon>
        <taxon>Cimex</taxon>
    </lineage>
</organism>
<dbReference type="InterPro" id="IPR000260">
    <property type="entry name" value="NADH4_N"/>
</dbReference>
<dbReference type="OMA" id="ITRWGNQ"/>